<gene>
    <name evidence="5" type="ORF">P7H00_11405</name>
    <name evidence="6" type="ORF">P7H46_10795</name>
</gene>
<evidence type="ECO:0000313" key="7">
    <source>
        <dbReference type="Proteomes" id="UP001180842"/>
    </source>
</evidence>
<name>A0AAE4L2B6_9ENTE</name>
<dbReference type="PANTHER" id="PTHR33941">
    <property type="entry name" value="PROPANEDIOL UTILIZATION PROTEIN PDUA"/>
    <property type="match status" value="1"/>
</dbReference>
<dbReference type="AlphaFoldDB" id="A0AAE4L2B6"/>
<dbReference type="InterPro" id="IPR050575">
    <property type="entry name" value="BMC_shell"/>
</dbReference>
<dbReference type="SUPFAM" id="SSF143414">
    <property type="entry name" value="CcmK-like"/>
    <property type="match status" value="1"/>
</dbReference>
<evidence type="ECO:0000256" key="3">
    <source>
        <dbReference type="PROSITE-ProRule" id="PRU01278"/>
    </source>
</evidence>
<dbReference type="InterPro" id="IPR000249">
    <property type="entry name" value="BMC_dom"/>
</dbReference>
<evidence type="ECO:0000256" key="2">
    <source>
        <dbReference type="ARBA" id="ARBA00024446"/>
    </source>
</evidence>
<evidence type="ECO:0000313" key="8">
    <source>
        <dbReference type="Proteomes" id="UP001269061"/>
    </source>
</evidence>
<accession>A0AAE4L2B6</accession>
<dbReference type="PANTHER" id="PTHR33941:SF11">
    <property type="entry name" value="BACTERIAL MICROCOMPARTMENT SHELL PROTEIN PDUJ"/>
    <property type="match status" value="1"/>
</dbReference>
<dbReference type="InterPro" id="IPR044872">
    <property type="entry name" value="CcmK/CsoS1_BMC"/>
</dbReference>
<dbReference type="Gene3D" id="3.30.70.1710">
    <property type="match status" value="1"/>
</dbReference>
<dbReference type="InterPro" id="IPR037233">
    <property type="entry name" value="CcmK-like_sf"/>
</dbReference>
<comment type="similarity">
    <text evidence="3">Belongs to the bacterial microcompartments protein family.</text>
</comment>
<dbReference type="GO" id="GO:0031469">
    <property type="term" value="C:bacterial microcompartment"/>
    <property type="evidence" value="ECO:0007669"/>
    <property type="project" value="UniProtKB-SubCell"/>
</dbReference>
<protein>
    <submittedName>
        <fullName evidence="5">BMC domain-containing protein</fullName>
    </submittedName>
</protein>
<sequence length="162" mass="17347">MNQALGLIEVVGYACAVNTSDVMAKTANVSIIGIERAKGSGWLSIKVVGDVGAVNAAVEAGKSIAQQQDKLVAARVIPRMADGLSAIWLKNGIDASTEPELLKDPVIEEPIVAAEPIVEQDIEILEKAGHYTCNLCKDPACPRKKGEPRKVCIHYEELKNKD</sequence>
<evidence type="ECO:0000313" key="6">
    <source>
        <dbReference type="EMBL" id="MDT2771327.1"/>
    </source>
</evidence>
<dbReference type="Proteomes" id="UP001180842">
    <property type="component" value="Unassembled WGS sequence"/>
</dbReference>
<organism evidence="5 7">
    <name type="scientific">Enterococcus pseudoavium</name>
    <dbReference type="NCBI Taxonomy" id="44007"/>
    <lineage>
        <taxon>Bacteria</taxon>
        <taxon>Bacillati</taxon>
        <taxon>Bacillota</taxon>
        <taxon>Bacilli</taxon>
        <taxon>Lactobacillales</taxon>
        <taxon>Enterococcaceae</taxon>
        <taxon>Enterococcus</taxon>
    </lineage>
</organism>
<keyword evidence="2" id="KW-1283">Bacterial microcompartment</keyword>
<dbReference type="PROSITE" id="PS51930">
    <property type="entry name" value="BMC_2"/>
    <property type="match status" value="1"/>
</dbReference>
<reference evidence="5 8" key="1">
    <citation type="submission" date="2023-03" db="EMBL/GenBank/DDBJ databases">
        <authorList>
            <person name="Shen W."/>
            <person name="Cai J."/>
        </authorList>
    </citation>
    <scope>NUCLEOTIDE SEQUENCE</scope>
    <source>
        <strain evidence="5">P69-2</strain>
        <strain evidence="6 8">Y59</strain>
    </source>
</reference>
<dbReference type="EMBL" id="JARQAI010000019">
    <property type="protein sequence ID" value="MDT2737716.1"/>
    <property type="molecule type" value="Genomic_DNA"/>
</dbReference>
<proteinExistence type="inferred from homology"/>
<comment type="subcellular location">
    <subcellularLocation>
        <location evidence="1">Bacterial microcompartment</location>
    </subcellularLocation>
</comment>
<feature type="domain" description="BMC" evidence="4">
    <location>
        <begin position="4"/>
        <end position="89"/>
    </location>
</feature>
<dbReference type="SMART" id="SM00877">
    <property type="entry name" value="BMC"/>
    <property type="match status" value="1"/>
</dbReference>
<comment type="caution">
    <text evidence="5">The sequence shown here is derived from an EMBL/GenBank/DDBJ whole genome shotgun (WGS) entry which is preliminary data.</text>
</comment>
<dbReference type="EMBL" id="JARQAZ010000008">
    <property type="protein sequence ID" value="MDT2771327.1"/>
    <property type="molecule type" value="Genomic_DNA"/>
</dbReference>
<dbReference type="RefSeq" id="WP_067624099.1">
    <property type="nucleotide sequence ID" value="NZ_BAAAXL010000019.1"/>
</dbReference>
<evidence type="ECO:0000313" key="5">
    <source>
        <dbReference type="EMBL" id="MDT2737716.1"/>
    </source>
</evidence>
<dbReference type="Proteomes" id="UP001269061">
    <property type="component" value="Unassembled WGS sequence"/>
</dbReference>
<keyword evidence="8" id="KW-1185">Reference proteome</keyword>
<evidence type="ECO:0000256" key="1">
    <source>
        <dbReference type="ARBA" id="ARBA00024322"/>
    </source>
</evidence>
<evidence type="ECO:0000259" key="4">
    <source>
        <dbReference type="PROSITE" id="PS51930"/>
    </source>
</evidence>
<dbReference type="Pfam" id="PF00936">
    <property type="entry name" value="BMC"/>
    <property type="match status" value="1"/>
</dbReference>